<dbReference type="Gene3D" id="3.90.226.10">
    <property type="entry name" value="2-enoyl-CoA Hydratase, Chain A, domain 1"/>
    <property type="match status" value="1"/>
</dbReference>
<dbReference type="RefSeq" id="WP_137276119.1">
    <property type="nucleotide sequence ID" value="NZ_QKNX01000002.1"/>
</dbReference>
<dbReference type="InterPro" id="IPR029045">
    <property type="entry name" value="ClpP/crotonase-like_dom_sf"/>
</dbReference>
<dbReference type="GO" id="GO:0006635">
    <property type="term" value="P:fatty acid beta-oxidation"/>
    <property type="evidence" value="ECO:0007669"/>
    <property type="project" value="TreeGrafter"/>
</dbReference>
<comment type="similarity">
    <text evidence="1 2">Belongs to the enoyl-CoA hydratase/isomerase family.</text>
</comment>
<dbReference type="CDD" id="cd06558">
    <property type="entry name" value="crotonase-like"/>
    <property type="match status" value="1"/>
</dbReference>
<reference evidence="3 4" key="1">
    <citation type="submission" date="2019-04" db="EMBL/GenBank/DDBJ databases">
        <title>Natronomonas sp. F20-122 a newhaloarchaeon isolated from a saline saltern of Isla Bacuta, Huelva, Spain.</title>
        <authorList>
            <person name="Duran-Viseras A."/>
            <person name="Sanchez-Porro C."/>
            <person name="Ventosa A."/>
        </authorList>
    </citation>
    <scope>NUCLEOTIDE SEQUENCE [LARGE SCALE GENOMIC DNA]</scope>
    <source>
        <strain evidence="3 4">F20-122</strain>
    </source>
</reference>
<dbReference type="SUPFAM" id="SSF52096">
    <property type="entry name" value="ClpP/crotonase"/>
    <property type="match status" value="1"/>
</dbReference>
<organism evidence="3 4">
    <name type="scientific">Natronomonas salsuginis</name>
    <dbReference type="NCBI Taxonomy" id="2217661"/>
    <lineage>
        <taxon>Archaea</taxon>
        <taxon>Methanobacteriati</taxon>
        <taxon>Methanobacteriota</taxon>
        <taxon>Stenosarchaea group</taxon>
        <taxon>Halobacteria</taxon>
        <taxon>Halobacteriales</taxon>
        <taxon>Natronomonadaceae</taxon>
        <taxon>Natronomonas</taxon>
    </lineage>
</organism>
<proteinExistence type="inferred from homology"/>
<dbReference type="GO" id="GO:0016853">
    <property type="term" value="F:isomerase activity"/>
    <property type="evidence" value="ECO:0007669"/>
    <property type="project" value="UniProtKB-KW"/>
</dbReference>
<evidence type="ECO:0000256" key="2">
    <source>
        <dbReference type="RuleBase" id="RU003707"/>
    </source>
</evidence>
<dbReference type="PROSITE" id="PS00166">
    <property type="entry name" value="ENOYL_COA_HYDRATASE"/>
    <property type="match status" value="1"/>
</dbReference>
<dbReference type="InterPro" id="IPR018376">
    <property type="entry name" value="Enoyl-CoA_hyd/isom_CS"/>
</dbReference>
<gene>
    <name evidence="3" type="ORF">DM868_06830</name>
</gene>
<name>A0A4V5ZP39_9EURY</name>
<evidence type="ECO:0000313" key="3">
    <source>
        <dbReference type="EMBL" id="TKR26203.1"/>
    </source>
</evidence>
<dbReference type="OrthoDB" id="27846at2157"/>
<sequence length="258" mass="28169">MVNATFSVADGIGRISIEREEALNSIDLETKEAIIERLSDYEDDEDVRAVLFETEGDRAFTAGGDLKEVVDLDFELEPFTESWDRLFTRMVTLDTPTVAKVDGFTFGGGFDLVLHTDIVVAAEDVQIGQPEVNLGIVNHFSPALLPGTVGLNKTLDLLLTGEPITGKRAAELGLVARAVPADELDEEVESVLSALKSHSPEILSRIKSVVYEGTEMSPSAALTHAERVAHETGEGPWMREGVEAQLEKRDPEWAYDGE</sequence>
<dbReference type="PANTHER" id="PTHR11941:SF54">
    <property type="entry name" value="ENOYL-COA HYDRATASE, MITOCHONDRIAL"/>
    <property type="match status" value="1"/>
</dbReference>
<evidence type="ECO:0000313" key="4">
    <source>
        <dbReference type="Proteomes" id="UP000308037"/>
    </source>
</evidence>
<dbReference type="EMBL" id="QKNX01000002">
    <property type="protein sequence ID" value="TKR26203.1"/>
    <property type="molecule type" value="Genomic_DNA"/>
</dbReference>
<keyword evidence="4" id="KW-1185">Reference proteome</keyword>
<keyword evidence="3" id="KW-0413">Isomerase</keyword>
<dbReference type="InterPro" id="IPR001753">
    <property type="entry name" value="Enoyl-CoA_hydra/iso"/>
</dbReference>
<accession>A0A4V5ZP39</accession>
<comment type="caution">
    <text evidence="3">The sequence shown here is derived from an EMBL/GenBank/DDBJ whole genome shotgun (WGS) entry which is preliminary data.</text>
</comment>
<dbReference type="Proteomes" id="UP000308037">
    <property type="component" value="Unassembled WGS sequence"/>
</dbReference>
<protein>
    <submittedName>
        <fullName evidence="3">Enoyl-CoA hydratase/isomerase family protein</fullName>
    </submittedName>
</protein>
<dbReference type="AlphaFoldDB" id="A0A4V5ZP39"/>
<evidence type="ECO:0000256" key="1">
    <source>
        <dbReference type="ARBA" id="ARBA00005254"/>
    </source>
</evidence>
<dbReference type="PANTHER" id="PTHR11941">
    <property type="entry name" value="ENOYL-COA HYDRATASE-RELATED"/>
    <property type="match status" value="1"/>
</dbReference>
<dbReference type="Pfam" id="PF00378">
    <property type="entry name" value="ECH_1"/>
    <property type="match status" value="1"/>
</dbReference>